<dbReference type="AlphaFoldDB" id="T1BJZ0"/>
<proteinExistence type="predicted"/>
<reference evidence="1" key="1">
    <citation type="submission" date="2013-08" db="EMBL/GenBank/DDBJ databases">
        <authorList>
            <person name="Mendez C."/>
            <person name="Richter M."/>
            <person name="Ferrer M."/>
            <person name="Sanchez J."/>
        </authorList>
    </citation>
    <scope>NUCLEOTIDE SEQUENCE</scope>
</reference>
<reference evidence="1" key="2">
    <citation type="journal article" date="2014" name="ISME J.">
        <title>Microbial stratification in low pH oxic and suboxic macroscopic growths along an acid mine drainage.</title>
        <authorList>
            <person name="Mendez-Garcia C."/>
            <person name="Mesa V."/>
            <person name="Sprenger R.R."/>
            <person name="Richter M."/>
            <person name="Diez M.S."/>
            <person name="Solano J."/>
            <person name="Bargiela R."/>
            <person name="Golyshina O.V."/>
            <person name="Manteca A."/>
            <person name="Ramos J.L."/>
            <person name="Gallego J.R."/>
            <person name="Llorente I."/>
            <person name="Martins Dos Santos V.A."/>
            <person name="Jensen O.N."/>
            <person name="Pelaez A.I."/>
            <person name="Sanchez J."/>
            <person name="Ferrer M."/>
        </authorList>
    </citation>
    <scope>NUCLEOTIDE SEQUENCE</scope>
</reference>
<gene>
    <name evidence="1" type="ORF">B1B_09752</name>
</gene>
<protein>
    <submittedName>
        <fullName evidence="1">Transposase</fullName>
    </submittedName>
</protein>
<organism evidence="1">
    <name type="scientific">mine drainage metagenome</name>
    <dbReference type="NCBI Taxonomy" id="410659"/>
    <lineage>
        <taxon>unclassified sequences</taxon>
        <taxon>metagenomes</taxon>
        <taxon>ecological metagenomes</taxon>
    </lineage>
</organism>
<evidence type="ECO:0000313" key="1">
    <source>
        <dbReference type="EMBL" id="EQD54310.1"/>
    </source>
</evidence>
<comment type="caution">
    <text evidence="1">The sequence shown here is derived from an EMBL/GenBank/DDBJ whole genome shotgun (WGS) entry which is preliminary data.</text>
</comment>
<accession>T1BJZ0</accession>
<name>T1BJZ0_9ZZZZ</name>
<sequence>MVCHSDGLHVKQSRGFDQTLAKAHRQLGELEARLARGRTRKTREKVEVEIAGILAPRWVARVISWTLTGESPAELRLSFATSQAARAALETELFGKRILFSDKSIEEASMA</sequence>
<dbReference type="EMBL" id="AUZY01006449">
    <property type="protein sequence ID" value="EQD54310.1"/>
    <property type="molecule type" value="Genomic_DNA"/>
</dbReference>
<feature type="non-terminal residue" evidence="1">
    <location>
        <position position="111"/>
    </location>
</feature>